<comment type="caution">
    <text evidence="5">The sequence shown here is derived from an EMBL/GenBank/DDBJ whole genome shotgun (WGS) entry which is preliminary data.</text>
</comment>
<dbReference type="AlphaFoldDB" id="A0AAJ3NQM0"/>
<keyword evidence="6" id="KW-1185">Reference proteome</keyword>
<proteinExistence type="predicted"/>
<protein>
    <recommendedName>
        <fullName evidence="4">HTH araC/xylS-type domain-containing protein</fullName>
    </recommendedName>
</protein>
<evidence type="ECO:0000313" key="5">
    <source>
        <dbReference type="EMBL" id="ORW71484.1"/>
    </source>
</evidence>
<keyword evidence="1" id="KW-0805">Transcription regulation</keyword>
<dbReference type="Gene3D" id="1.10.10.60">
    <property type="entry name" value="Homeodomain-like"/>
    <property type="match status" value="1"/>
</dbReference>
<dbReference type="InterPro" id="IPR009057">
    <property type="entry name" value="Homeodomain-like_sf"/>
</dbReference>
<dbReference type="PANTHER" id="PTHR46796:SF6">
    <property type="entry name" value="ARAC SUBFAMILY"/>
    <property type="match status" value="1"/>
</dbReference>
<dbReference type="GO" id="GO:0003700">
    <property type="term" value="F:DNA-binding transcription factor activity"/>
    <property type="evidence" value="ECO:0007669"/>
    <property type="project" value="InterPro"/>
</dbReference>
<evidence type="ECO:0000256" key="2">
    <source>
        <dbReference type="ARBA" id="ARBA00023125"/>
    </source>
</evidence>
<dbReference type="SMART" id="SM00342">
    <property type="entry name" value="HTH_ARAC"/>
    <property type="match status" value="1"/>
</dbReference>
<dbReference type="Pfam" id="PF12833">
    <property type="entry name" value="HTH_18"/>
    <property type="match status" value="1"/>
</dbReference>
<sequence>MQLEALDRFISEQLVPMRLSTDDAGTFQAKARSASLGHVELTDLWVRDPCVARRTRTLITADGPEYLKVGLQLSGISAVSQGSREATLRPGDLLLYDTSRPYQISSGPSSHMQTVMFSRGALRLSPAQLEQLPLRPINCRQGVGLLVSQYLNGVRRQLDAGMPSDSCYLANATLDLLAALFVAELPGTAPTDPDSGKAGLLLRVRADIENRLSDPYLDVPSIAAAHYISVRTLQKLFEDEEQTVTGWIRARRLERCRRDLALPALAQTPIGLIAANWGLIHQSHFSRLFKSAYGVCPRDYRNRNMGTPGA</sequence>
<dbReference type="EMBL" id="LQPR01000029">
    <property type="protein sequence ID" value="ORW71484.1"/>
    <property type="molecule type" value="Genomic_DNA"/>
</dbReference>
<feature type="domain" description="HTH araC/xylS-type" evidence="4">
    <location>
        <begin position="202"/>
        <end position="303"/>
    </location>
</feature>
<dbReference type="PROSITE" id="PS01124">
    <property type="entry name" value="HTH_ARAC_FAMILY_2"/>
    <property type="match status" value="1"/>
</dbReference>
<dbReference type="PANTHER" id="PTHR46796">
    <property type="entry name" value="HTH-TYPE TRANSCRIPTIONAL ACTIVATOR RHAS-RELATED"/>
    <property type="match status" value="1"/>
</dbReference>
<dbReference type="Pfam" id="PF14525">
    <property type="entry name" value="AraC_binding_2"/>
    <property type="match status" value="1"/>
</dbReference>
<evidence type="ECO:0000256" key="1">
    <source>
        <dbReference type="ARBA" id="ARBA00023015"/>
    </source>
</evidence>
<accession>A0AAJ3NQM0</accession>
<reference evidence="5 6" key="1">
    <citation type="submission" date="2016-01" db="EMBL/GenBank/DDBJ databases">
        <title>The new phylogeny of the genus Mycobacterium.</title>
        <authorList>
            <person name="Tarcisio F."/>
            <person name="Conor M."/>
            <person name="Antonella G."/>
            <person name="Elisabetta G."/>
            <person name="Giulia F.S."/>
            <person name="Sara T."/>
            <person name="Anna F."/>
            <person name="Clotilde B."/>
            <person name="Roberto B."/>
            <person name="Veronica D.S."/>
            <person name="Fabio R."/>
            <person name="Monica P."/>
            <person name="Olivier J."/>
            <person name="Enrico T."/>
            <person name="Nicola S."/>
        </authorList>
    </citation>
    <scope>NUCLEOTIDE SEQUENCE [LARGE SCALE GENOMIC DNA]</scope>
    <source>
        <strain evidence="5 6">DSM 44616</strain>
    </source>
</reference>
<evidence type="ECO:0000259" key="4">
    <source>
        <dbReference type="PROSITE" id="PS01124"/>
    </source>
</evidence>
<name>A0AAJ3NQM0_9MYCO</name>
<organism evidence="5 6">
    <name type="scientific">Mycobacterium saskatchewanense</name>
    <dbReference type="NCBI Taxonomy" id="220927"/>
    <lineage>
        <taxon>Bacteria</taxon>
        <taxon>Bacillati</taxon>
        <taxon>Actinomycetota</taxon>
        <taxon>Actinomycetes</taxon>
        <taxon>Mycobacteriales</taxon>
        <taxon>Mycobacteriaceae</taxon>
        <taxon>Mycobacterium</taxon>
        <taxon>Mycobacterium simiae complex</taxon>
    </lineage>
</organism>
<dbReference type="InterPro" id="IPR050204">
    <property type="entry name" value="AraC_XylS_family_regulators"/>
</dbReference>
<keyword evidence="3" id="KW-0804">Transcription</keyword>
<evidence type="ECO:0000313" key="6">
    <source>
        <dbReference type="Proteomes" id="UP000193387"/>
    </source>
</evidence>
<dbReference type="GO" id="GO:0043565">
    <property type="term" value="F:sequence-specific DNA binding"/>
    <property type="evidence" value="ECO:0007669"/>
    <property type="project" value="InterPro"/>
</dbReference>
<gene>
    <name evidence="5" type="ORF">AWC23_13795</name>
</gene>
<keyword evidence="2" id="KW-0238">DNA-binding</keyword>
<dbReference type="InterPro" id="IPR018060">
    <property type="entry name" value="HTH_AraC"/>
</dbReference>
<evidence type="ECO:0000256" key="3">
    <source>
        <dbReference type="ARBA" id="ARBA00023163"/>
    </source>
</evidence>
<dbReference type="Proteomes" id="UP000193387">
    <property type="component" value="Unassembled WGS sequence"/>
</dbReference>
<dbReference type="InterPro" id="IPR035418">
    <property type="entry name" value="AraC-bd_2"/>
</dbReference>
<dbReference type="SUPFAM" id="SSF46689">
    <property type="entry name" value="Homeodomain-like"/>
    <property type="match status" value="1"/>
</dbReference>